<dbReference type="EMBL" id="UINC01000133">
    <property type="protein sequence ID" value="SUZ49754.1"/>
    <property type="molecule type" value="Genomic_DNA"/>
</dbReference>
<dbReference type="PANTHER" id="PTHR48075:SF7">
    <property type="entry name" value="3-HYDROXYACYL-COA DEHYDROGENASE-RELATED"/>
    <property type="match status" value="1"/>
</dbReference>
<dbReference type="InterPro" id="IPR008927">
    <property type="entry name" value="6-PGluconate_DH-like_C_sf"/>
</dbReference>
<dbReference type="SUPFAM" id="SSF51735">
    <property type="entry name" value="NAD(P)-binding Rossmann-fold domains"/>
    <property type="match status" value="1"/>
</dbReference>
<evidence type="ECO:0000259" key="3">
    <source>
        <dbReference type="Pfam" id="PF02737"/>
    </source>
</evidence>
<feature type="domain" description="3-hydroxyacyl-CoA dehydrogenase NAD binding" evidence="3">
    <location>
        <begin position="7"/>
        <end position="175"/>
    </location>
</feature>
<proteinExistence type="predicted"/>
<name>A0A381N6Q6_9ZZZZ</name>
<accession>A0A381N6Q6</accession>
<evidence type="ECO:0000259" key="2">
    <source>
        <dbReference type="Pfam" id="PF00725"/>
    </source>
</evidence>
<dbReference type="SUPFAM" id="SSF48179">
    <property type="entry name" value="6-phosphogluconate dehydrogenase C-terminal domain-like"/>
    <property type="match status" value="2"/>
</dbReference>
<reference evidence="4" key="1">
    <citation type="submission" date="2018-05" db="EMBL/GenBank/DDBJ databases">
        <authorList>
            <person name="Lanie J.A."/>
            <person name="Ng W.-L."/>
            <person name="Kazmierczak K.M."/>
            <person name="Andrzejewski T.M."/>
            <person name="Davidsen T.M."/>
            <person name="Wayne K.J."/>
            <person name="Tettelin H."/>
            <person name="Glass J.I."/>
            <person name="Rusch D."/>
            <person name="Podicherti R."/>
            <person name="Tsui H.-C.T."/>
            <person name="Winkler M.E."/>
        </authorList>
    </citation>
    <scope>NUCLEOTIDE SEQUENCE</scope>
</reference>
<protein>
    <recommendedName>
        <fullName evidence="5">3-hydroxyacyl-CoA dehydrogenase NAD binding domain-containing protein</fullName>
    </recommendedName>
</protein>
<organism evidence="4">
    <name type="scientific">marine metagenome</name>
    <dbReference type="NCBI Taxonomy" id="408172"/>
    <lineage>
        <taxon>unclassified sequences</taxon>
        <taxon>metagenomes</taxon>
        <taxon>ecological metagenomes</taxon>
    </lineage>
</organism>
<dbReference type="PANTHER" id="PTHR48075">
    <property type="entry name" value="3-HYDROXYACYL-COA DEHYDROGENASE FAMILY PROTEIN"/>
    <property type="match status" value="1"/>
</dbReference>
<evidence type="ECO:0008006" key="5">
    <source>
        <dbReference type="Google" id="ProtNLM"/>
    </source>
</evidence>
<evidence type="ECO:0000256" key="1">
    <source>
        <dbReference type="ARBA" id="ARBA00023002"/>
    </source>
</evidence>
<gene>
    <name evidence="4" type="ORF">METZ01_LOCUS2608</name>
</gene>
<dbReference type="PROSITE" id="PS51257">
    <property type="entry name" value="PROKAR_LIPOPROTEIN"/>
    <property type="match status" value="1"/>
</dbReference>
<sequence length="431" mass="46680">MSRSIESVAVIGAGTMGAGIAAASAAAGCRVLLLDINTEVLEVALQQIDQDAQHLVTTGTIDADLEAVSDYDWVCEAVVEDLEAKRELFTRLELIRKDGSVISSNTSGIPLSQISEGMPARFRTDVAITHFFNPVKVMHLFELVPGEDTDNEVIAAFAEFGAHRLGKGVVHAKDTVNFIGNRIGCFFMLSGLHLAKPFLADGMNQETVDAILSTPLGLPPTGLYGLIDLIGLDVMELVGKNLSVNLPETDAGHAYTAFPPVEQKMHDTGQLGRKAGGGFSRQIKMDDGTRRKETFDLLDEEWRDAKPAALEGVSTELGDVIFEDSPAGELAWQVFGGTLRYAAGLVPEIADDVVNIDNAIRWGFNWVHGPFEMLDHLDPMRVMDRIRQEGGQIPSMLEVLEQSGAGCFYRNEGSEYLGIDGEYHSVNESAG</sequence>
<keyword evidence="1" id="KW-0560">Oxidoreductase</keyword>
<dbReference type="GO" id="GO:0006631">
    <property type="term" value="P:fatty acid metabolic process"/>
    <property type="evidence" value="ECO:0007669"/>
    <property type="project" value="InterPro"/>
</dbReference>
<dbReference type="Gene3D" id="1.10.1040.50">
    <property type="match status" value="1"/>
</dbReference>
<evidence type="ECO:0000313" key="4">
    <source>
        <dbReference type="EMBL" id="SUZ49754.1"/>
    </source>
</evidence>
<dbReference type="GO" id="GO:0016616">
    <property type="term" value="F:oxidoreductase activity, acting on the CH-OH group of donors, NAD or NADP as acceptor"/>
    <property type="evidence" value="ECO:0007669"/>
    <property type="project" value="InterPro"/>
</dbReference>
<dbReference type="Gene3D" id="3.40.50.720">
    <property type="entry name" value="NAD(P)-binding Rossmann-like Domain"/>
    <property type="match status" value="1"/>
</dbReference>
<dbReference type="GO" id="GO:0070403">
    <property type="term" value="F:NAD+ binding"/>
    <property type="evidence" value="ECO:0007669"/>
    <property type="project" value="InterPro"/>
</dbReference>
<dbReference type="Pfam" id="PF02737">
    <property type="entry name" value="3HCDH_N"/>
    <property type="match status" value="1"/>
</dbReference>
<dbReference type="InterPro" id="IPR006176">
    <property type="entry name" value="3-OHacyl-CoA_DH_NAD-bd"/>
</dbReference>
<dbReference type="Pfam" id="PF00725">
    <property type="entry name" value="3HCDH"/>
    <property type="match status" value="1"/>
</dbReference>
<dbReference type="InterPro" id="IPR006108">
    <property type="entry name" value="3HC_DH_C"/>
</dbReference>
<feature type="domain" description="3-hydroxyacyl-CoA dehydrogenase C-terminal" evidence="2">
    <location>
        <begin position="178"/>
        <end position="280"/>
    </location>
</feature>
<dbReference type="InterPro" id="IPR036291">
    <property type="entry name" value="NAD(P)-bd_dom_sf"/>
</dbReference>
<dbReference type="AlphaFoldDB" id="A0A381N6Q6"/>